<evidence type="ECO:0000313" key="2">
    <source>
        <dbReference type="Proteomes" id="UP000237752"/>
    </source>
</evidence>
<dbReference type="OrthoDB" id="3524093at2"/>
<sequence length="269" mass="28588">MNVSRSGMLAAWGTAYLQRAVSLDDAIEHVIGDGTSEVVGPVQRPTESEFSLDHPASQPAHDVLSLLPAHEDSRQLSWLLTDLATKGVGRIEAAFPAAGDLAGLPSGPVSISALAVGEAAVVRDAGLVLVPTVDDPHHTEWTPYAATAREIYLSPADAHQELTEELTRATDALVALDVPSWNPAYGRISSEALHTAESDRLPDHFPRRATIILHRAAQLEAVLTVAAQDATGGAINSHEARARSAALMPLHRAVRRAFAAAYNSAPYDR</sequence>
<proteinExistence type="predicted"/>
<comment type="caution">
    <text evidence="1">The sequence shown here is derived from an EMBL/GenBank/DDBJ whole genome shotgun (WGS) entry which is preliminary data.</text>
</comment>
<reference evidence="1 2" key="1">
    <citation type="submission" date="2018-03" db="EMBL/GenBank/DDBJ databases">
        <title>Genomic Encyclopedia of Archaeal and Bacterial Type Strains, Phase II (KMG-II): from individual species to whole genera.</title>
        <authorList>
            <person name="Goeker M."/>
        </authorList>
    </citation>
    <scope>NUCLEOTIDE SEQUENCE [LARGE SCALE GENOMIC DNA]</scope>
    <source>
        <strain evidence="1 2">DSM 100065</strain>
    </source>
</reference>
<dbReference type="EMBL" id="PVUE01000032">
    <property type="protein sequence ID" value="PRZ29711.1"/>
    <property type="molecule type" value="Genomic_DNA"/>
</dbReference>
<evidence type="ECO:0000313" key="1">
    <source>
        <dbReference type="EMBL" id="PRZ29711.1"/>
    </source>
</evidence>
<dbReference type="RefSeq" id="WP_146135486.1">
    <property type="nucleotide sequence ID" value="NZ_PVUE01000032.1"/>
</dbReference>
<gene>
    <name evidence="1" type="ORF">CLV47_13220</name>
</gene>
<dbReference type="AlphaFoldDB" id="A0A2T0Z043"/>
<keyword evidence="2" id="KW-1185">Reference proteome</keyword>
<protein>
    <submittedName>
        <fullName evidence="1">Uncharacterized protein</fullName>
    </submittedName>
</protein>
<name>A0A2T0Z043_9ACTN</name>
<accession>A0A2T0Z043</accession>
<dbReference type="Proteomes" id="UP000237752">
    <property type="component" value="Unassembled WGS sequence"/>
</dbReference>
<organism evidence="1 2">
    <name type="scientific">Antricoccus suffuscus</name>
    <dbReference type="NCBI Taxonomy" id="1629062"/>
    <lineage>
        <taxon>Bacteria</taxon>
        <taxon>Bacillati</taxon>
        <taxon>Actinomycetota</taxon>
        <taxon>Actinomycetes</taxon>
        <taxon>Geodermatophilales</taxon>
        <taxon>Antricoccaceae</taxon>
        <taxon>Antricoccus</taxon>
    </lineage>
</organism>